<gene>
    <name evidence="3" type="ORF">BDQ12DRAFT_654462</name>
</gene>
<feature type="transmembrane region" description="Helical" evidence="2">
    <location>
        <begin position="294"/>
        <end position="312"/>
    </location>
</feature>
<evidence type="ECO:0000256" key="1">
    <source>
        <dbReference type="SAM" id="MobiDB-lite"/>
    </source>
</evidence>
<evidence type="ECO:0000313" key="3">
    <source>
        <dbReference type="EMBL" id="TFK36378.1"/>
    </source>
</evidence>
<feature type="transmembrane region" description="Helical" evidence="2">
    <location>
        <begin position="554"/>
        <end position="576"/>
    </location>
</feature>
<dbReference type="OrthoDB" id="66726at2759"/>
<keyword evidence="4" id="KW-1185">Reference proteome</keyword>
<evidence type="ECO:0000256" key="2">
    <source>
        <dbReference type="SAM" id="Phobius"/>
    </source>
</evidence>
<feature type="compositionally biased region" description="Acidic residues" evidence="1">
    <location>
        <begin position="601"/>
        <end position="615"/>
    </location>
</feature>
<feature type="transmembrane region" description="Helical" evidence="2">
    <location>
        <begin position="401"/>
        <end position="420"/>
    </location>
</feature>
<dbReference type="Proteomes" id="UP000308652">
    <property type="component" value="Unassembled WGS sequence"/>
</dbReference>
<dbReference type="Pfam" id="PF13920">
    <property type="entry name" value="zf-C3HC4_3"/>
    <property type="match status" value="1"/>
</dbReference>
<dbReference type="PANTHER" id="PTHR22696:SF1">
    <property type="entry name" value="E3 UBIQUITIN-PROTEIN LIGASE RNF26"/>
    <property type="match status" value="1"/>
</dbReference>
<dbReference type="GO" id="GO:0006511">
    <property type="term" value="P:ubiquitin-dependent protein catabolic process"/>
    <property type="evidence" value="ECO:0007669"/>
    <property type="project" value="TreeGrafter"/>
</dbReference>
<keyword evidence="2" id="KW-0472">Membrane</keyword>
<dbReference type="InterPro" id="IPR013083">
    <property type="entry name" value="Znf_RING/FYVE/PHD"/>
</dbReference>
<feature type="region of interest" description="Disordered" evidence="1">
    <location>
        <begin position="594"/>
        <end position="620"/>
    </location>
</feature>
<keyword evidence="2" id="KW-0812">Transmembrane</keyword>
<name>A0A5C3LWW3_9AGAR</name>
<dbReference type="AlphaFoldDB" id="A0A5C3LWW3"/>
<dbReference type="STRING" id="68775.A0A5C3LWW3"/>
<dbReference type="PANTHER" id="PTHR22696">
    <property type="entry name" value="E3 UBIQUITIN-PROTEIN LIGASE RNF26"/>
    <property type="match status" value="1"/>
</dbReference>
<proteinExistence type="predicted"/>
<sequence length="800" mass="88584">MDIVGVVGDVVAEPEIHRFPLTGTYNISLNFNSLLSFLPSKLLGRIMKKGLESPIVDSTTGSVIQLEQWASATPTNHIASGAQPILLDEGNADAPWSFLTSGYMLGLFLMAILLHRLQNLIIPSRTLAQRRRRVRDVSFGNALLFRRIFASILPIDLSNATVRLAIHLPSLYFISKALLLWVLVILQTSDLYPGTETTSRWGLTWIGTLGAWSRQKEMSEICWSTFCAICGAFLVEGLVKALSGIGGGFPIGGHANPNTAPFNLVGYAFFLHVYSSPHAHAFILEGLPSRPDSHILVTIAIPLLQLTMFHYLSASKRYSNHRLIPTTIISAISLTHFYYTLFTHFLYPSRAAISPSITMDGKPPLSSRANSSSRPVMVRTHPLRTPALPLLNYVPNIFDTMLILTIALTVILNVVVQLLVSGRVERVFSGLGLIPGDDSGFRIPYDEDFGIFLLRIGTASLEATGLRGWGNEVAPIPAPIYVHHANHPHHSTAPSLYGTVQMNRTGVTAVTDSVNLIQGRKKPKGLRNEVRNMDLGIGAEAAQPSGRWKWLREIWLFVNAISGVMRGLVTWAWTVARHGPKAFRRRERVDRRGTIPGELATTDDAEGEHEEDDGSVYDRFLRGENITDDEDDEGQEYDAEDIDDVELETDEEGESEPEAEAVQLFSDLMRTTGGEMALAHLVHGSSTASASLQSGPLTRRRWGALFTGGGVSTSKEGRSDEPIYSRMENEDRRKERDVENAKHWCVVCTVESREIICWPCRCLTMCDNCREAIAARSTPSKHRCPCCRQTVEGYSRIYIP</sequence>
<feature type="transmembrane region" description="Helical" evidence="2">
    <location>
        <begin position="167"/>
        <end position="186"/>
    </location>
</feature>
<feature type="transmembrane region" description="Helical" evidence="2">
    <location>
        <begin position="324"/>
        <end position="347"/>
    </location>
</feature>
<dbReference type="GO" id="GO:0016567">
    <property type="term" value="P:protein ubiquitination"/>
    <property type="evidence" value="ECO:0007669"/>
    <property type="project" value="TreeGrafter"/>
</dbReference>
<dbReference type="Gene3D" id="3.30.40.10">
    <property type="entry name" value="Zinc/RING finger domain, C3HC4 (zinc finger)"/>
    <property type="match status" value="1"/>
</dbReference>
<dbReference type="GO" id="GO:0061630">
    <property type="term" value="F:ubiquitin protein ligase activity"/>
    <property type="evidence" value="ECO:0007669"/>
    <property type="project" value="TreeGrafter"/>
</dbReference>
<evidence type="ECO:0000313" key="4">
    <source>
        <dbReference type="Proteomes" id="UP000308652"/>
    </source>
</evidence>
<dbReference type="EMBL" id="ML213614">
    <property type="protein sequence ID" value="TFK36378.1"/>
    <property type="molecule type" value="Genomic_DNA"/>
</dbReference>
<organism evidence="3 4">
    <name type="scientific">Crucibulum laeve</name>
    <dbReference type="NCBI Taxonomy" id="68775"/>
    <lineage>
        <taxon>Eukaryota</taxon>
        <taxon>Fungi</taxon>
        <taxon>Dikarya</taxon>
        <taxon>Basidiomycota</taxon>
        <taxon>Agaricomycotina</taxon>
        <taxon>Agaricomycetes</taxon>
        <taxon>Agaricomycetidae</taxon>
        <taxon>Agaricales</taxon>
        <taxon>Agaricineae</taxon>
        <taxon>Nidulariaceae</taxon>
        <taxon>Crucibulum</taxon>
    </lineage>
</organism>
<feature type="transmembrane region" description="Helical" evidence="2">
    <location>
        <begin position="96"/>
        <end position="117"/>
    </location>
</feature>
<reference evidence="3 4" key="1">
    <citation type="journal article" date="2019" name="Nat. Ecol. Evol.">
        <title>Megaphylogeny resolves global patterns of mushroom evolution.</title>
        <authorList>
            <person name="Varga T."/>
            <person name="Krizsan K."/>
            <person name="Foldi C."/>
            <person name="Dima B."/>
            <person name="Sanchez-Garcia M."/>
            <person name="Sanchez-Ramirez S."/>
            <person name="Szollosi G.J."/>
            <person name="Szarkandi J.G."/>
            <person name="Papp V."/>
            <person name="Albert L."/>
            <person name="Andreopoulos W."/>
            <person name="Angelini C."/>
            <person name="Antonin V."/>
            <person name="Barry K.W."/>
            <person name="Bougher N.L."/>
            <person name="Buchanan P."/>
            <person name="Buyck B."/>
            <person name="Bense V."/>
            <person name="Catcheside P."/>
            <person name="Chovatia M."/>
            <person name="Cooper J."/>
            <person name="Damon W."/>
            <person name="Desjardin D."/>
            <person name="Finy P."/>
            <person name="Geml J."/>
            <person name="Haridas S."/>
            <person name="Hughes K."/>
            <person name="Justo A."/>
            <person name="Karasinski D."/>
            <person name="Kautmanova I."/>
            <person name="Kiss B."/>
            <person name="Kocsube S."/>
            <person name="Kotiranta H."/>
            <person name="LaButti K.M."/>
            <person name="Lechner B.E."/>
            <person name="Liimatainen K."/>
            <person name="Lipzen A."/>
            <person name="Lukacs Z."/>
            <person name="Mihaltcheva S."/>
            <person name="Morgado L.N."/>
            <person name="Niskanen T."/>
            <person name="Noordeloos M.E."/>
            <person name="Ohm R.A."/>
            <person name="Ortiz-Santana B."/>
            <person name="Ovrebo C."/>
            <person name="Racz N."/>
            <person name="Riley R."/>
            <person name="Savchenko A."/>
            <person name="Shiryaev A."/>
            <person name="Soop K."/>
            <person name="Spirin V."/>
            <person name="Szebenyi C."/>
            <person name="Tomsovsky M."/>
            <person name="Tulloss R.E."/>
            <person name="Uehling J."/>
            <person name="Grigoriev I.V."/>
            <person name="Vagvolgyi C."/>
            <person name="Papp T."/>
            <person name="Martin F.M."/>
            <person name="Miettinen O."/>
            <person name="Hibbett D.S."/>
            <person name="Nagy L.G."/>
        </authorList>
    </citation>
    <scope>NUCLEOTIDE SEQUENCE [LARGE SCALE GENOMIC DNA]</scope>
    <source>
        <strain evidence="3 4">CBS 166.37</strain>
    </source>
</reference>
<keyword evidence="2" id="KW-1133">Transmembrane helix</keyword>
<accession>A0A5C3LWW3</accession>
<dbReference type="CDD" id="cd16616">
    <property type="entry name" value="mRING-HC-C4C4_Asi1p-like"/>
    <property type="match status" value="1"/>
</dbReference>
<evidence type="ECO:0008006" key="5">
    <source>
        <dbReference type="Google" id="ProtNLM"/>
    </source>
</evidence>
<protein>
    <recommendedName>
        <fullName evidence="5">RING-type domain-containing protein</fullName>
    </recommendedName>
</protein>
<feature type="transmembrane region" description="Helical" evidence="2">
    <location>
        <begin position="137"/>
        <end position="155"/>
    </location>
</feature>